<evidence type="ECO:0000256" key="5">
    <source>
        <dbReference type="ARBA" id="ARBA00023004"/>
    </source>
</evidence>
<comment type="cofactor">
    <cofactor evidence="1">
        <name>[4Fe-4S] cluster</name>
        <dbReference type="ChEBI" id="CHEBI:49883"/>
    </cofactor>
</comment>
<sequence>MNKNKNKRKIIIPIFIPHKGCPHDCSFCNQKKIAGEGTDVTADKVSQIVNLQLENLKKVDGSKEIAFYGGSFTGLPKEQQSQLLTIAYEKKKQGLVNEIRISTRPDYINEEILDFLLDYGVSIIELGVQSTDDDVLNLNNRGHSRKDVFRSVSLIRQRNIQLGLQMMVGLYGDTEEKLLKTARDIIDCKPDFVRIYPTIVIQDTLLEKLYLDGVYKPISLNEAVYLCKQLVLEFNKNNIPIIRLGLQATEEISIGRGIVAGPYHPAFREIVETEVYKNIIENKITKNEKLEGMVLNIYCNSKDCSKVSGYNQSNKHYFENKYGFRKIKIYPLSNILAGEVNVEIIAAL</sequence>
<keyword evidence="4" id="KW-0479">Metal-binding</keyword>
<name>A0ABS6G4G9_9FIRM</name>
<accession>A0ABS6G4G9</accession>
<comment type="caution">
    <text evidence="8">The sequence shown here is derived from an EMBL/GenBank/DDBJ whole genome shotgun (WGS) entry which is preliminary data.</text>
</comment>
<evidence type="ECO:0000256" key="4">
    <source>
        <dbReference type="ARBA" id="ARBA00022723"/>
    </source>
</evidence>
<reference evidence="8 9" key="1">
    <citation type="submission" date="2021-06" db="EMBL/GenBank/DDBJ databases">
        <authorList>
            <person name="Sun Q."/>
            <person name="Li D."/>
        </authorList>
    </citation>
    <scope>NUCLEOTIDE SEQUENCE [LARGE SCALE GENOMIC DNA]</scope>
    <source>
        <strain evidence="8 9">MSJ-5</strain>
    </source>
</reference>
<evidence type="ECO:0000256" key="2">
    <source>
        <dbReference type="ARBA" id="ARBA00022485"/>
    </source>
</evidence>
<evidence type="ECO:0000256" key="3">
    <source>
        <dbReference type="ARBA" id="ARBA00022691"/>
    </source>
</evidence>
<feature type="domain" description="Radical SAM core" evidence="7">
    <location>
        <begin position="4"/>
        <end position="237"/>
    </location>
</feature>
<keyword evidence="9" id="KW-1185">Reference proteome</keyword>
<dbReference type="CDD" id="cd01335">
    <property type="entry name" value="Radical_SAM"/>
    <property type="match status" value="1"/>
</dbReference>
<dbReference type="PANTHER" id="PTHR11135">
    <property type="entry name" value="HISTONE ACETYLTRANSFERASE-RELATED"/>
    <property type="match status" value="1"/>
</dbReference>
<dbReference type="PROSITE" id="PS51918">
    <property type="entry name" value="RADICAL_SAM"/>
    <property type="match status" value="1"/>
</dbReference>
<proteinExistence type="predicted"/>
<dbReference type="SMART" id="SM00729">
    <property type="entry name" value="Elp3"/>
    <property type="match status" value="1"/>
</dbReference>
<dbReference type="Pfam" id="PF04055">
    <property type="entry name" value="Radical_SAM"/>
    <property type="match status" value="1"/>
</dbReference>
<keyword evidence="3" id="KW-0949">S-adenosyl-L-methionine</keyword>
<evidence type="ECO:0000313" key="8">
    <source>
        <dbReference type="EMBL" id="MBU5677391.1"/>
    </source>
</evidence>
<dbReference type="SFLD" id="SFLDG01086">
    <property type="entry name" value="elongater_protein-like"/>
    <property type="match status" value="1"/>
</dbReference>
<organism evidence="8 9">
    <name type="scientific">Alkaliphilus flagellatus</name>
    <dbReference type="NCBI Taxonomy" id="2841507"/>
    <lineage>
        <taxon>Bacteria</taxon>
        <taxon>Bacillati</taxon>
        <taxon>Bacillota</taxon>
        <taxon>Clostridia</taxon>
        <taxon>Peptostreptococcales</taxon>
        <taxon>Natronincolaceae</taxon>
        <taxon>Alkaliphilus</taxon>
    </lineage>
</organism>
<evidence type="ECO:0000259" key="7">
    <source>
        <dbReference type="PROSITE" id="PS51918"/>
    </source>
</evidence>
<dbReference type="InterPro" id="IPR039661">
    <property type="entry name" value="ELP3"/>
</dbReference>
<dbReference type="InterPro" id="IPR007197">
    <property type="entry name" value="rSAM"/>
</dbReference>
<protein>
    <submittedName>
        <fullName evidence="8">Radical SAM protein</fullName>
    </submittedName>
</protein>
<evidence type="ECO:0000256" key="6">
    <source>
        <dbReference type="ARBA" id="ARBA00023014"/>
    </source>
</evidence>
<evidence type="ECO:0000313" key="9">
    <source>
        <dbReference type="Proteomes" id="UP000779508"/>
    </source>
</evidence>
<keyword evidence="6" id="KW-0411">Iron-sulfur</keyword>
<dbReference type="RefSeq" id="WP_216418116.1">
    <property type="nucleotide sequence ID" value="NZ_JAHLQK010000005.1"/>
</dbReference>
<evidence type="ECO:0000256" key="1">
    <source>
        <dbReference type="ARBA" id="ARBA00001966"/>
    </source>
</evidence>
<gene>
    <name evidence="8" type="ORF">KQI88_13295</name>
</gene>
<dbReference type="PANTHER" id="PTHR11135:SF0">
    <property type="entry name" value="ELONGATOR COMPLEX PROTEIN 3"/>
    <property type="match status" value="1"/>
</dbReference>
<dbReference type="InterPro" id="IPR032432">
    <property type="entry name" value="Radical_SAM_C"/>
</dbReference>
<dbReference type="EMBL" id="JAHLQK010000005">
    <property type="protein sequence ID" value="MBU5677391.1"/>
    <property type="molecule type" value="Genomic_DNA"/>
</dbReference>
<dbReference type="Proteomes" id="UP000779508">
    <property type="component" value="Unassembled WGS sequence"/>
</dbReference>
<dbReference type="Pfam" id="PF16199">
    <property type="entry name" value="Radical_SAM_C"/>
    <property type="match status" value="1"/>
</dbReference>
<dbReference type="SFLD" id="SFLDS00029">
    <property type="entry name" value="Radical_SAM"/>
    <property type="match status" value="1"/>
</dbReference>
<dbReference type="SFLD" id="SFLDG01082">
    <property type="entry name" value="B12-binding_domain_containing"/>
    <property type="match status" value="1"/>
</dbReference>
<keyword evidence="5" id="KW-0408">Iron</keyword>
<keyword evidence="2" id="KW-0004">4Fe-4S</keyword>
<dbReference type="InterPro" id="IPR006638">
    <property type="entry name" value="Elp3/MiaA/NifB-like_rSAM"/>
</dbReference>